<gene>
    <name evidence="1" type="ORF">MIMGU_mgv1a015247mg</name>
</gene>
<dbReference type="Proteomes" id="UP000030748">
    <property type="component" value="Unassembled WGS sequence"/>
</dbReference>
<evidence type="ECO:0000313" key="1">
    <source>
        <dbReference type="EMBL" id="EYU40421.1"/>
    </source>
</evidence>
<sequence>MAAEPTISVDRFLPSSIALPFSSLTISSTNPFVSPPTIFSEAICFSSLVKISVFAPASSELETTAGPPITSSNSCSASKFPSLFSKGKIKSTLPILGVSASTASSNTSSPSEHCDSSEPKSTVLFIIGSTTLLATTLISLSLASSAMPMPFSITENSTTALIH</sequence>
<name>A0A022RJR6_ERYGU</name>
<accession>A0A022RJR6</accession>
<proteinExistence type="predicted"/>
<organism evidence="1 2">
    <name type="scientific">Erythranthe guttata</name>
    <name type="common">Yellow monkey flower</name>
    <name type="synonym">Mimulus guttatus</name>
    <dbReference type="NCBI Taxonomy" id="4155"/>
    <lineage>
        <taxon>Eukaryota</taxon>
        <taxon>Viridiplantae</taxon>
        <taxon>Streptophyta</taxon>
        <taxon>Embryophyta</taxon>
        <taxon>Tracheophyta</taxon>
        <taxon>Spermatophyta</taxon>
        <taxon>Magnoliopsida</taxon>
        <taxon>eudicotyledons</taxon>
        <taxon>Gunneridae</taxon>
        <taxon>Pentapetalae</taxon>
        <taxon>asterids</taxon>
        <taxon>lamiids</taxon>
        <taxon>Lamiales</taxon>
        <taxon>Phrymaceae</taxon>
        <taxon>Erythranthe</taxon>
    </lineage>
</organism>
<protein>
    <submittedName>
        <fullName evidence="1">Uncharacterized protein</fullName>
    </submittedName>
</protein>
<keyword evidence="2" id="KW-1185">Reference proteome</keyword>
<dbReference type="AlphaFoldDB" id="A0A022RJR6"/>
<reference evidence="1 2" key="1">
    <citation type="journal article" date="2013" name="Proc. Natl. Acad. Sci. U.S.A.">
        <title>Fine-scale variation in meiotic recombination in Mimulus inferred from population shotgun sequencing.</title>
        <authorList>
            <person name="Hellsten U."/>
            <person name="Wright K.M."/>
            <person name="Jenkins J."/>
            <person name="Shu S."/>
            <person name="Yuan Y."/>
            <person name="Wessler S.R."/>
            <person name="Schmutz J."/>
            <person name="Willis J.H."/>
            <person name="Rokhsar D.S."/>
        </authorList>
    </citation>
    <scope>NUCLEOTIDE SEQUENCE [LARGE SCALE GENOMIC DNA]</scope>
    <source>
        <strain evidence="2">cv. DUN x IM62</strain>
    </source>
</reference>
<dbReference type="EMBL" id="KI630401">
    <property type="protein sequence ID" value="EYU40421.1"/>
    <property type="molecule type" value="Genomic_DNA"/>
</dbReference>
<evidence type="ECO:0000313" key="2">
    <source>
        <dbReference type="Proteomes" id="UP000030748"/>
    </source>
</evidence>